<feature type="region of interest" description="Disordered" evidence="1">
    <location>
        <begin position="21"/>
        <end position="183"/>
    </location>
</feature>
<feature type="compositionally biased region" description="Pro residues" evidence="1">
    <location>
        <begin position="172"/>
        <end position="183"/>
    </location>
</feature>
<accession>A0A8B8LKE0</accession>
<feature type="compositionally biased region" description="Polar residues" evidence="1">
    <location>
        <begin position="146"/>
        <end position="167"/>
    </location>
</feature>
<dbReference type="Proteomes" id="UP000694853">
    <property type="component" value="Unplaced"/>
</dbReference>
<dbReference type="KEGG" id="aprc:113865862"/>
<evidence type="ECO:0000313" key="4">
    <source>
        <dbReference type="RefSeq" id="XP_027356442.1"/>
    </source>
</evidence>
<name>A0A8B8LKE0_ABRPR</name>
<feature type="compositionally biased region" description="Basic residues" evidence="1">
    <location>
        <begin position="103"/>
        <end position="113"/>
    </location>
</feature>
<evidence type="ECO:0000256" key="2">
    <source>
        <dbReference type="SAM" id="SignalP"/>
    </source>
</evidence>
<gene>
    <name evidence="4" type="primary">LOC113865862</name>
</gene>
<dbReference type="RefSeq" id="XP_027356442.1">
    <property type="nucleotide sequence ID" value="XM_027500641.1"/>
</dbReference>
<feature type="chain" id="PRO_5034433146" evidence="2">
    <location>
        <begin position="22"/>
        <end position="183"/>
    </location>
</feature>
<dbReference type="GeneID" id="113865862"/>
<keyword evidence="2" id="KW-0732">Signal</keyword>
<proteinExistence type="predicted"/>
<feature type="compositionally biased region" description="Basic and acidic residues" evidence="1">
    <location>
        <begin position="124"/>
        <end position="133"/>
    </location>
</feature>
<evidence type="ECO:0000313" key="3">
    <source>
        <dbReference type="Proteomes" id="UP000694853"/>
    </source>
</evidence>
<keyword evidence="3" id="KW-1185">Reference proteome</keyword>
<evidence type="ECO:0000256" key="1">
    <source>
        <dbReference type="SAM" id="MobiDB-lite"/>
    </source>
</evidence>
<protein>
    <submittedName>
        <fullName evidence="4">Proline-rich protein 4-like</fullName>
    </submittedName>
</protein>
<dbReference type="AlphaFoldDB" id="A0A8B8LKE0"/>
<feature type="signal peptide" evidence="2">
    <location>
        <begin position="1"/>
        <end position="21"/>
    </location>
</feature>
<feature type="compositionally biased region" description="Basic and acidic residues" evidence="1">
    <location>
        <begin position="22"/>
        <end position="32"/>
    </location>
</feature>
<reference evidence="4" key="2">
    <citation type="submission" date="2025-08" db="UniProtKB">
        <authorList>
            <consortium name="RefSeq"/>
        </authorList>
    </citation>
    <scope>IDENTIFICATION</scope>
    <source>
        <tissue evidence="4">Young leaves</tissue>
    </source>
</reference>
<reference evidence="3" key="1">
    <citation type="journal article" date="2019" name="Toxins">
        <title>Detection of Abrin-Like and Prepropulchellin-Like Toxin Genes and Transcripts Using Whole Genome Sequencing and Full-Length Transcript Sequencing of Abrus precatorius.</title>
        <authorList>
            <person name="Hovde B.T."/>
            <person name="Daligault H.E."/>
            <person name="Hanschen E.R."/>
            <person name="Kunde Y.A."/>
            <person name="Johnson M.B."/>
            <person name="Starkenburg S.R."/>
            <person name="Johnson S.L."/>
        </authorList>
    </citation>
    <scope>NUCLEOTIDE SEQUENCE [LARGE SCALE GENOMIC DNA]</scope>
</reference>
<organism evidence="3 4">
    <name type="scientific">Abrus precatorius</name>
    <name type="common">Indian licorice</name>
    <name type="synonym">Glycine abrus</name>
    <dbReference type="NCBI Taxonomy" id="3816"/>
    <lineage>
        <taxon>Eukaryota</taxon>
        <taxon>Viridiplantae</taxon>
        <taxon>Streptophyta</taxon>
        <taxon>Embryophyta</taxon>
        <taxon>Tracheophyta</taxon>
        <taxon>Spermatophyta</taxon>
        <taxon>Magnoliopsida</taxon>
        <taxon>eudicotyledons</taxon>
        <taxon>Gunneridae</taxon>
        <taxon>Pentapetalae</taxon>
        <taxon>rosids</taxon>
        <taxon>fabids</taxon>
        <taxon>Fabales</taxon>
        <taxon>Fabaceae</taxon>
        <taxon>Papilionoideae</taxon>
        <taxon>50 kb inversion clade</taxon>
        <taxon>NPAAA clade</taxon>
        <taxon>indigoferoid/millettioid clade</taxon>
        <taxon>Abreae</taxon>
        <taxon>Abrus</taxon>
    </lineage>
</organism>
<sequence>MTEKCMLVLALAMVLAANSLADHSKPPPKEQHNSQVDNYPKRPPHTKPPQVDNYVPKPKPRQPPQLDNYFLKPRIPVKPPQLDNYVPRPKNPRKPPQLDNYKPIHKIPSKPPHKPATEELYLQEEQHNTKEKPNNYVRPRKPTIPPATNTYDDPLKSQFSKQDNTVVDNYPPKIPRSRPPGTN</sequence>